<dbReference type="InParanoid" id="A0A1Y2AI86"/>
<evidence type="ECO:0000313" key="3">
    <source>
        <dbReference type="Proteomes" id="UP000193986"/>
    </source>
</evidence>
<accession>A0A1Y2AI86</accession>
<evidence type="ECO:0000256" key="1">
    <source>
        <dbReference type="SAM" id="MobiDB-lite"/>
    </source>
</evidence>
<keyword evidence="3" id="KW-1185">Reference proteome</keyword>
<dbReference type="EMBL" id="MCFC01000100">
    <property type="protein sequence ID" value="ORY21990.1"/>
    <property type="molecule type" value="Genomic_DNA"/>
</dbReference>
<name>A0A1Y2AI86_9TREE</name>
<comment type="caution">
    <text evidence="2">The sequence shown here is derived from an EMBL/GenBank/DDBJ whole genome shotgun (WGS) entry which is preliminary data.</text>
</comment>
<feature type="compositionally biased region" description="Low complexity" evidence="1">
    <location>
        <begin position="221"/>
        <end position="239"/>
    </location>
</feature>
<dbReference type="AlphaFoldDB" id="A0A1Y2AI86"/>
<protein>
    <submittedName>
        <fullName evidence="2">Uncharacterized protein</fullName>
    </submittedName>
</protein>
<reference evidence="2 3" key="1">
    <citation type="submission" date="2016-07" db="EMBL/GenBank/DDBJ databases">
        <title>Pervasive Adenine N6-methylation of Active Genes in Fungi.</title>
        <authorList>
            <consortium name="DOE Joint Genome Institute"/>
            <person name="Mondo S.J."/>
            <person name="Dannebaum R.O."/>
            <person name="Kuo R.C."/>
            <person name="Labutti K."/>
            <person name="Haridas S."/>
            <person name="Kuo A."/>
            <person name="Salamov A."/>
            <person name="Ahrendt S.R."/>
            <person name="Lipzen A."/>
            <person name="Sullivan W."/>
            <person name="Andreopoulos W.B."/>
            <person name="Clum A."/>
            <person name="Lindquist E."/>
            <person name="Daum C."/>
            <person name="Ramamoorthy G.K."/>
            <person name="Gryganskyi A."/>
            <person name="Culley D."/>
            <person name="Magnuson J.K."/>
            <person name="James T.Y."/>
            <person name="O'Malley M.A."/>
            <person name="Stajich J.E."/>
            <person name="Spatafora J.W."/>
            <person name="Visel A."/>
            <person name="Grigoriev I.V."/>
        </authorList>
    </citation>
    <scope>NUCLEOTIDE SEQUENCE [LARGE SCALE GENOMIC DNA]</scope>
    <source>
        <strain evidence="2 3">68-887.2</strain>
    </source>
</reference>
<dbReference type="Proteomes" id="UP000193986">
    <property type="component" value="Unassembled WGS sequence"/>
</dbReference>
<feature type="region of interest" description="Disordered" evidence="1">
    <location>
        <begin position="288"/>
        <end position="310"/>
    </location>
</feature>
<feature type="region of interest" description="Disordered" evidence="1">
    <location>
        <begin position="67"/>
        <end position="102"/>
    </location>
</feature>
<sequence>MSSPLESPSSKTFLCPSDLSEGESFPITEFVFRTCFVNEPGSSPQESLCIPMTIEIYDYAPPYNPIPVPFGSQGRRSTTKTTESQSNGSQVGSTEAGIVGGGESLESEDLKRACFEWASQTMTSISTLLELSMQRRGHEYRRFLNGSRETDQENVRVMGLWGGVRDTRQSDLKRYVCAVDLQGTAKKRGYDRTAIDKIRGALEKKLIRDFIANRDSHHITTPHSSRSLPSSTPGPSLTNSRRLLSQTILITDPNQQSQSEISQPSDRTTVLIAKANAFVDSILSLQESSSDAEAGGGNDISESQEDITLR</sequence>
<proteinExistence type="predicted"/>
<organism evidence="2 3">
    <name type="scientific">Naematelia encephala</name>
    <dbReference type="NCBI Taxonomy" id="71784"/>
    <lineage>
        <taxon>Eukaryota</taxon>
        <taxon>Fungi</taxon>
        <taxon>Dikarya</taxon>
        <taxon>Basidiomycota</taxon>
        <taxon>Agaricomycotina</taxon>
        <taxon>Tremellomycetes</taxon>
        <taxon>Tremellales</taxon>
        <taxon>Naemateliaceae</taxon>
        <taxon>Naematelia</taxon>
    </lineage>
</organism>
<feature type="compositionally biased region" description="Polar residues" evidence="1">
    <location>
        <begin position="74"/>
        <end position="93"/>
    </location>
</feature>
<gene>
    <name evidence="2" type="ORF">BCR39DRAFT_508234</name>
</gene>
<evidence type="ECO:0000313" key="2">
    <source>
        <dbReference type="EMBL" id="ORY21990.1"/>
    </source>
</evidence>
<feature type="region of interest" description="Disordered" evidence="1">
    <location>
        <begin position="217"/>
        <end position="239"/>
    </location>
</feature>